<dbReference type="EMBL" id="JBHRST010000019">
    <property type="protein sequence ID" value="MFC3098460.1"/>
    <property type="molecule type" value="Genomic_DNA"/>
</dbReference>
<dbReference type="RefSeq" id="WP_336927266.1">
    <property type="nucleotide sequence ID" value="NZ_JBANRO010000012.1"/>
</dbReference>
<accession>A0ABV7EAK3</accession>
<comment type="cofactor">
    <cofactor evidence="1">
        <name>Mg(2+)</name>
        <dbReference type="ChEBI" id="CHEBI:18420"/>
    </cofactor>
</comment>
<dbReference type="Pfam" id="PF03328">
    <property type="entry name" value="HpcH_HpaI"/>
    <property type="match status" value="1"/>
</dbReference>
<evidence type="ECO:0000313" key="7">
    <source>
        <dbReference type="Proteomes" id="UP001595456"/>
    </source>
</evidence>
<dbReference type="InterPro" id="IPR011206">
    <property type="entry name" value="Citrate_lyase_beta/mcl1/mcl2"/>
</dbReference>
<dbReference type="SUPFAM" id="SSF51621">
    <property type="entry name" value="Phosphoenolpyruvate/pyruvate domain"/>
    <property type="match status" value="1"/>
</dbReference>
<dbReference type="InterPro" id="IPR040442">
    <property type="entry name" value="Pyrv_kinase-like_dom_sf"/>
</dbReference>
<dbReference type="InterPro" id="IPR005000">
    <property type="entry name" value="Aldolase/citrate-lyase_domain"/>
</dbReference>
<reference evidence="7" key="1">
    <citation type="journal article" date="2019" name="Int. J. Syst. Evol. Microbiol.">
        <title>The Global Catalogue of Microorganisms (GCM) 10K type strain sequencing project: providing services to taxonomists for standard genome sequencing and annotation.</title>
        <authorList>
            <consortium name="The Broad Institute Genomics Platform"/>
            <consortium name="The Broad Institute Genome Sequencing Center for Infectious Disease"/>
            <person name="Wu L."/>
            <person name="Ma J."/>
        </authorList>
    </citation>
    <scope>NUCLEOTIDE SEQUENCE [LARGE SCALE GENOMIC DNA]</scope>
    <source>
        <strain evidence="7">KCTC 52607</strain>
    </source>
</reference>
<dbReference type="PIRSF" id="PIRSF015582">
    <property type="entry name" value="Cit_lyase_B"/>
    <property type="match status" value="1"/>
</dbReference>
<gene>
    <name evidence="6" type="ORF">ACFODU_11740</name>
</gene>
<comment type="similarity">
    <text evidence="2">Belongs to the HpcH/HpaI aldolase family.</text>
</comment>
<dbReference type="PANTHER" id="PTHR32308">
    <property type="entry name" value="LYASE BETA SUBUNIT, PUTATIVE (AFU_ORTHOLOGUE AFUA_4G13030)-RELATED"/>
    <property type="match status" value="1"/>
</dbReference>
<comment type="caution">
    <text evidence="6">The sequence shown here is derived from an EMBL/GenBank/DDBJ whole genome shotgun (WGS) entry which is preliminary data.</text>
</comment>
<keyword evidence="4" id="KW-0460">Magnesium</keyword>
<evidence type="ECO:0000256" key="1">
    <source>
        <dbReference type="ARBA" id="ARBA00001946"/>
    </source>
</evidence>
<name>A0ABV7EAK3_9SPHN</name>
<evidence type="ECO:0000313" key="6">
    <source>
        <dbReference type="EMBL" id="MFC3098460.1"/>
    </source>
</evidence>
<organism evidence="6 7">
    <name type="scientific">Alteraurantiacibacter palmitatis</name>
    <dbReference type="NCBI Taxonomy" id="2054628"/>
    <lineage>
        <taxon>Bacteria</taxon>
        <taxon>Pseudomonadati</taxon>
        <taxon>Pseudomonadota</taxon>
        <taxon>Alphaproteobacteria</taxon>
        <taxon>Sphingomonadales</taxon>
        <taxon>Erythrobacteraceae</taxon>
        <taxon>Alteraurantiacibacter</taxon>
    </lineage>
</organism>
<dbReference type="InterPro" id="IPR015813">
    <property type="entry name" value="Pyrv/PenolPyrv_kinase-like_dom"/>
</dbReference>
<feature type="domain" description="HpcH/HpaI aldolase/citrate lyase" evidence="5">
    <location>
        <begin position="4"/>
        <end position="235"/>
    </location>
</feature>
<evidence type="ECO:0000259" key="5">
    <source>
        <dbReference type="Pfam" id="PF03328"/>
    </source>
</evidence>
<evidence type="ECO:0000256" key="3">
    <source>
        <dbReference type="ARBA" id="ARBA00022723"/>
    </source>
</evidence>
<evidence type="ECO:0000256" key="2">
    <source>
        <dbReference type="ARBA" id="ARBA00005568"/>
    </source>
</evidence>
<sequence>MKTRSWLFVPGDSEAKLAKAPSVGADIVVVDLEDAVALPAKPAARDLAARWLGAHSRQVIAGGRFGRFVRINSLSSHLWRDDLLAVMQGQPDGIMVPKVAGPDQLRILAAEIYEQEQRNAIPSGSTRILPQLGETPLSALSIPDYAREELPRLAGLTWGAEDLASAIGAARKRDTAGQWTDVFRMVRAQVLLAARSRNLPPIDTIHADYRDLSALKAIAEASCADGFAGMLAIHPDQVPFINAAFTPTPEQVEQAQAIADLFAANPGAGALPLDGRMVEKPHLDWARRILGSAG</sequence>
<dbReference type="GO" id="GO:0016829">
    <property type="term" value="F:lyase activity"/>
    <property type="evidence" value="ECO:0007669"/>
    <property type="project" value="UniProtKB-KW"/>
</dbReference>
<evidence type="ECO:0000256" key="4">
    <source>
        <dbReference type="ARBA" id="ARBA00022842"/>
    </source>
</evidence>
<keyword evidence="7" id="KW-1185">Reference proteome</keyword>
<dbReference type="PANTHER" id="PTHR32308:SF0">
    <property type="entry name" value="HPCH_HPAI ALDOLASE_CITRATE LYASE DOMAIN-CONTAINING PROTEIN"/>
    <property type="match status" value="1"/>
</dbReference>
<proteinExistence type="inferred from homology"/>
<protein>
    <submittedName>
        <fullName evidence="6">HpcH/HpaI aldolase/citrate lyase family protein</fullName>
    </submittedName>
</protein>
<keyword evidence="3" id="KW-0479">Metal-binding</keyword>
<dbReference type="Proteomes" id="UP001595456">
    <property type="component" value="Unassembled WGS sequence"/>
</dbReference>
<dbReference type="Gene3D" id="3.20.20.60">
    <property type="entry name" value="Phosphoenolpyruvate-binding domains"/>
    <property type="match status" value="1"/>
</dbReference>
<keyword evidence="6" id="KW-0456">Lyase</keyword>